<sequence>MRNAMQQEPEPPRKRGTVAARQQQQQRRQEEDETSSAGPGAPCGACKFLRRRCVPGCVFAPHFSGGSGGSGRDRGAAQFAAVHRVFGASNVAKLLSRVPVALRRDAARTVCYEAQARVADPVYGCVGTILALQHQVALLQGQLSLLQSQLFNCRLAFAAAAHPDSTTEHLASALQAPAYSAASAQGQMVNFEDLPHVVDFMDVEDPQMRGLESLQLSQPPHREEDESQGMSPYSDNVGRQRQL</sequence>
<protein>
    <submittedName>
        <fullName evidence="1">Uncharacterized protein</fullName>
    </submittedName>
</protein>
<evidence type="ECO:0000313" key="2">
    <source>
        <dbReference type="Proteomes" id="UP001732700"/>
    </source>
</evidence>
<accession>A0ACD5W4X4</accession>
<reference evidence="1" key="2">
    <citation type="submission" date="2025-09" db="UniProtKB">
        <authorList>
            <consortium name="EnsemblPlants"/>
        </authorList>
    </citation>
    <scope>IDENTIFICATION</scope>
</reference>
<dbReference type="Proteomes" id="UP001732700">
    <property type="component" value="Chromosome 3D"/>
</dbReference>
<evidence type="ECO:0000313" key="1">
    <source>
        <dbReference type="EnsemblPlants" id="AVESA.00010b.r2.3DG0556980.1.CDS.1"/>
    </source>
</evidence>
<organism evidence="1 2">
    <name type="scientific">Avena sativa</name>
    <name type="common">Oat</name>
    <dbReference type="NCBI Taxonomy" id="4498"/>
    <lineage>
        <taxon>Eukaryota</taxon>
        <taxon>Viridiplantae</taxon>
        <taxon>Streptophyta</taxon>
        <taxon>Embryophyta</taxon>
        <taxon>Tracheophyta</taxon>
        <taxon>Spermatophyta</taxon>
        <taxon>Magnoliopsida</taxon>
        <taxon>Liliopsida</taxon>
        <taxon>Poales</taxon>
        <taxon>Poaceae</taxon>
        <taxon>BOP clade</taxon>
        <taxon>Pooideae</taxon>
        <taxon>Poodae</taxon>
        <taxon>Poeae</taxon>
        <taxon>Poeae Chloroplast Group 1 (Aveneae type)</taxon>
        <taxon>Aveninae</taxon>
        <taxon>Avena</taxon>
    </lineage>
</organism>
<reference evidence="1" key="1">
    <citation type="submission" date="2021-05" db="EMBL/GenBank/DDBJ databases">
        <authorList>
            <person name="Scholz U."/>
            <person name="Mascher M."/>
            <person name="Fiebig A."/>
        </authorList>
    </citation>
    <scope>NUCLEOTIDE SEQUENCE [LARGE SCALE GENOMIC DNA]</scope>
</reference>
<dbReference type="EnsemblPlants" id="AVESA.00010b.r2.3DG0556980.1">
    <property type="protein sequence ID" value="AVESA.00010b.r2.3DG0556980.1.CDS.1"/>
    <property type="gene ID" value="AVESA.00010b.r2.3DG0556980"/>
</dbReference>
<name>A0ACD5W4X4_AVESA</name>
<proteinExistence type="predicted"/>
<keyword evidence="2" id="KW-1185">Reference proteome</keyword>